<comment type="similarity">
    <text evidence="1">Belongs to the YggT family.</text>
</comment>
<dbReference type="Pfam" id="PF02325">
    <property type="entry name" value="CCB3_YggT"/>
    <property type="match status" value="1"/>
</dbReference>
<evidence type="ECO:0000256" key="1">
    <source>
        <dbReference type="ARBA" id="ARBA00010894"/>
    </source>
</evidence>
<dbReference type="Proteomes" id="UP000253941">
    <property type="component" value="Unassembled WGS sequence"/>
</dbReference>
<dbReference type="AlphaFoldDB" id="A0A369T479"/>
<dbReference type="PANTHER" id="PTHR33219:SF14">
    <property type="entry name" value="PROTEIN COFACTOR ASSEMBLY OF COMPLEX C SUBUNIT B CCB3, CHLOROPLASTIC-RELATED"/>
    <property type="match status" value="1"/>
</dbReference>
<sequence length="104" mass="11600">MATVLVPLLNVASIAIELYTWAIILSAILSWLIAFDVVNTSNRFVYTIVDFLWRITEPALRPIRQFMPNLGGIDISPIILILGLFFVQSVLANFARQLAMSGGY</sequence>
<dbReference type="RefSeq" id="WP_114583909.1">
    <property type="nucleotide sequence ID" value="NZ_QPMH01000040.1"/>
</dbReference>
<dbReference type="InterPro" id="IPR003425">
    <property type="entry name" value="CCB3/YggT"/>
</dbReference>
<keyword evidence="4" id="KW-1185">Reference proteome</keyword>
<evidence type="ECO:0000256" key="2">
    <source>
        <dbReference type="SAM" id="Phobius"/>
    </source>
</evidence>
<accession>A0A369T479</accession>
<proteinExistence type="inferred from homology"/>
<reference evidence="3 4" key="1">
    <citation type="submission" date="2018-07" db="EMBL/GenBank/DDBJ databases">
        <title>Venubactetium sediminum gen. nov., sp. nov., isolated from a marine solar saltern.</title>
        <authorList>
            <person name="Wang S."/>
        </authorList>
    </citation>
    <scope>NUCLEOTIDE SEQUENCE [LARGE SCALE GENOMIC DNA]</scope>
    <source>
        <strain evidence="3 4">WD2A32</strain>
    </source>
</reference>
<dbReference type="PANTHER" id="PTHR33219">
    <property type="entry name" value="YLMG HOMOLOG PROTEIN 2, CHLOROPLASTIC"/>
    <property type="match status" value="1"/>
</dbReference>
<evidence type="ECO:0000313" key="3">
    <source>
        <dbReference type="EMBL" id="RDD60150.1"/>
    </source>
</evidence>
<feature type="transmembrane region" description="Helical" evidence="2">
    <location>
        <begin position="75"/>
        <end position="95"/>
    </location>
</feature>
<gene>
    <name evidence="3" type="ORF">DRB17_19545</name>
</gene>
<dbReference type="EMBL" id="QPMH01000040">
    <property type="protein sequence ID" value="RDD60150.1"/>
    <property type="molecule type" value="Genomic_DNA"/>
</dbReference>
<feature type="transmembrane region" description="Helical" evidence="2">
    <location>
        <begin position="12"/>
        <end position="34"/>
    </location>
</feature>
<keyword evidence="2" id="KW-0472">Membrane</keyword>
<name>A0A369T479_9PROT</name>
<evidence type="ECO:0000313" key="4">
    <source>
        <dbReference type="Proteomes" id="UP000253941"/>
    </source>
</evidence>
<comment type="caution">
    <text evidence="3">The sequence shown here is derived from an EMBL/GenBank/DDBJ whole genome shotgun (WGS) entry which is preliminary data.</text>
</comment>
<keyword evidence="2" id="KW-0812">Transmembrane</keyword>
<protein>
    <submittedName>
        <fullName evidence="3">YggT family protein</fullName>
    </submittedName>
</protein>
<dbReference type="GO" id="GO:0016020">
    <property type="term" value="C:membrane"/>
    <property type="evidence" value="ECO:0007669"/>
    <property type="project" value="InterPro"/>
</dbReference>
<keyword evidence="2" id="KW-1133">Transmembrane helix</keyword>
<organism evidence="3 4">
    <name type="scientific">Ferruginivarius sediminum</name>
    <dbReference type="NCBI Taxonomy" id="2661937"/>
    <lineage>
        <taxon>Bacteria</taxon>
        <taxon>Pseudomonadati</taxon>
        <taxon>Pseudomonadota</taxon>
        <taxon>Alphaproteobacteria</taxon>
        <taxon>Rhodospirillales</taxon>
        <taxon>Rhodospirillaceae</taxon>
        <taxon>Ferruginivarius</taxon>
    </lineage>
</organism>